<keyword evidence="5" id="KW-0136">Cellulose degradation</keyword>
<dbReference type="EMBL" id="NMUH01001011">
    <property type="protein sequence ID" value="MQL87864.1"/>
    <property type="molecule type" value="Genomic_DNA"/>
</dbReference>
<organism evidence="11 12">
    <name type="scientific">Colocasia esculenta</name>
    <name type="common">Wild taro</name>
    <name type="synonym">Arum esculentum</name>
    <dbReference type="NCBI Taxonomy" id="4460"/>
    <lineage>
        <taxon>Eukaryota</taxon>
        <taxon>Viridiplantae</taxon>
        <taxon>Streptophyta</taxon>
        <taxon>Embryophyta</taxon>
        <taxon>Tracheophyta</taxon>
        <taxon>Spermatophyta</taxon>
        <taxon>Magnoliopsida</taxon>
        <taxon>Liliopsida</taxon>
        <taxon>Araceae</taxon>
        <taxon>Aroideae</taxon>
        <taxon>Colocasieae</taxon>
        <taxon>Colocasia</taxon>
    </lineage>
</organism>
<dbReference type="AlphaFoldDB" id="A0A843V299"/>
<keyword evidence="12" id="KW-1185">Reference proteome</keyword>
<dbReference type="InterPro" id="IPR012341">
    <property type="entry name" value="6hp_glycosidase-like_sf"/>
</dbReference>
<keyword evidence="8" id="KW-0624">Polysaccharide degradation</keyword>
<comment type="catalytic activity">
    <reaction evidence="1">
        <text>Endohydrolysis of (1-&gt;4)-beta-D-glucosidic linkages in cellulose, lichenin and cereal beta-D-glucans.</text>
        <dbReference type="EC" id="3.2.1.4"/>
    </reaction>
</comment>
<keyword evidence="6" id="KW-0119">Carbohydrate metabolism</keyword>
<gene>
    <name evidence="11" type="ORF">Taro_020420</name>
</gene>
<dbReference type="OrthoDB" id="10257085at2759"/>
<comment type="caution">
    <text evidence="11">The sequence shown here is derived from an EMBL/GenBank/DDBJ whole genome shotgun (WGS) entry which is preliminary data.</text>
</comment>
<dbReference type="EC" id="3.2.1.4" evidence="3"/>
<accession>A0A843V299</accession>
<comment type="similarity">
    <text evidence="2">Belongs to the glycosyl hydrolase 9 (cellulase E) family.</text>
</comment>
<reference evidence="11" key="1">
    <citation type="submission" date="2017-07" db="EMBL/GenBank/DDBJ databases">
        <title>Taro Niue Genome Assembly and Annotation.</title>
        <authorList>
            <person name="Atibalentja N."/>
            <person name="Keating K."/>
            <person name="Fields C.J."/>
        </authorList>
    </citation>
    <scope>NUCLEOTIDE SEQUENCE</scope>
    <source>
        <strain evidence="11">Niue_2</strain>
        <tissue evidence="11">Leaf</tissue>
    </source>
</reference>
<evidence type="ECO:0000256" key="5">
    <source>
        <dbReference type="ARBA" id="ARBA00023001"/>
    </source>
</evidence>
<name>A0A843V299_COLES</name>
<feature type="domain" description="Glycoside hydrolase family 9" evidence="10">
    <location>
        <begin position="29"/>
        <end position="362"/>
    </location>
</feature>
<dbReference type="InterPro" id="IPR008928">
    <property type="entry name" value="6-hairpin_glycosidase_sf"/>
</dbReference>
<feature type="chain" id="PRO_5032312016" description="cellulase" evidence="9">
    <location>
        <begin position="24"/>
        <end position="373"/>
    </location>
</feature>
<proteinExistence type="inferred from homology"/>
<evidence type="ECO:0000256" key="6">
    <source>
        <dbReference type="ARBA" id="ARBA00023277"/>
    </source>
</evidence>
<protein>
    <recommendedName>
        <fullName evidence="3">cellulase</fullName>
        <ecNumber evidence="3">3.2.1.4</ecNumber>
    </recommendedName>
</protein>
<dbReference type="Pfam" id="PF00759">
    <property type="entry name" value="Glyco_hydro_9"/>
    <property type="match status" value="1"/>
</dbReference>
<sequence>MRRVAAGFFFVVAMLLSLQPAFGRGGHDYADALEKSILFFEGQRSGKLPPSQRMGWRGDSGLHDGDEIGVTSLSRRRAPPRPHWSAFSSWRRLWVDLVGGYYDAGDNIKFGFPMAFTTTVLSWSIVEFGRYMGPQLPYARDAVRWATDYLLKATADPTRIHVQVGDPFADHACWERPEDMDTPRTVYTVDAQKPGSEVAAETAAALAAASIVFKSVDRPYAAKLLNRSIQVFGFADAHRGSYNLSVGKWVTEFYCDYSGYQRVLVLGMHGLICGPQDELVWAAAWMYKATNNRYYRDYVADNIQNLYNVGEFGWDDKSSGVYVFVTKNSIVPHSSNPQEMADGFVCAMLPESPSRTVDYSPGASFPVLYSKFN</sequence>
<evidence type="ECO:0000256" key="9">
    <source>
        <dbReference type="SAM" id="SignalP"/>
    </source>
</evidence>
<dbReference type="InterPro" id="IPR001701">
    <property type="entry name" value="Glyco_hydro_9"/>
</dbReference>
<dbReference type="GO" id="GO:0030245">
    <property type="term" value="P:cellulose catabolic process"/>
    <property type="evidence" value="ECO:0007669"/>
    <property type="project" value="UniProtKB-KW"/>
</dbReference>
<dbReference type="GO" id="GO:0008810">
    <property type="term" value="F:cellulase activity"/>
    <property type="evidence" value="ECO:0007669"/>
    <property type="project" value="UniProtKB-EC"/>
</dbReference>
<dbReference type="Gene3D" id="1.50.10.10">
    <property type="match status" value="1"/>
</dbReference>
<evidence type="ECO:0000259" key="10">
    <source>
        <dbReference type="Pfam" id="PF00759"/>
    </source>
</evidence>
<dbReference type="Proteomes" id="UP000652761">
    <property type="component" value="Unassembled WGS sequence"/>
</dbReference>
<feature type="signal peptide" evidence="9">
    <location>
        <begin position="1"/>
        <end position="23"/>
    </location>
</feature>
<evidence type="ECO:0000256" key="8">
    <source>
        <dbReference type="ARBA" id="ARBA00023326"/>
    </source>
</evidence>
<evidence type="ECO:0000313" key="11">
    <source>
        <dbReference type="EMBL" id="MQL87864.1"/>
    </source>
</evidence>
<keyword evidence="4" id="KW-0378">Hydrolase</keyword>
<evidence type="ECO:0000256" key="7">
    <source>
        <dbReference type="ARBA" id="ARBA00023295"/>
    </source>
</evidence>
<keyword evidence="9" id="KW-0732">Signal</keyword>
<keyword evidence="7" id="KW-0326">Glycosidase</keyword>
<evidence type="ECO:0000256" key="4">
    <source>
        <dbReference type="ARBA" id="ARBA00022801"/>
    </source>
</evidence>
<evidence type="ECO:0000256" key="2">
    <source>
        <dbReference type="ARBA" id="ARBA00007072"/>
    </source>
</evidence>
<dbReference type="SUPFAM" id="SSF48208">
    <property type="entry name" value="Six-hairpin glycosidases"/>
    <property type="match status" value="1"/>
</dbReference>
<evidence type="ECO:0000256" key="1">
    <source>
        <dbReference type="ARBA" id="ARBA00000966"/>
    </source>
</evidence>
<evidence type="ECO:0000256" key="3">
    <source>
        <dbReference type="ARBA" id="ARBA00012601"/>
    </source>
</evidence>
<dbReference type="PANTHER" id="PTHR22298">
    <property type="entry name" value="ENDO-1,4-BETA-GLUCANASE"/>
    <property type="match status" value="1"/>
</dbReference>
<evidence type="ECO:0000313" key="12">
    <source>
        <dbReference type="Proteomes" id="UP000652761"/>
    </source>
</evidence>